<dbReference type="RefSeq" id="WP_270954124.1">
    <property type="nucleotide sequence ID" value="NZ_JAQGLA010000123.1"/>
</dbReference>
<keyword evidence="3" id="KW-1185">Reference proteome</keyword>
<evidence type="ECO:0000313" key="3">
    <source>
        <dbReference type="Proteomes" id="UP001210380"/>
    </source>
</evidence>
<dbReference type="PANTHER" id="PTHR43603">
    <property type="entry name" value="COBW DOMAIN-CONTAINING PROTEIN DDB_G0274527"/>
    <property type="match status" value="1"/>
</dbReference>
<accession>A0ABT4VA63</accession>
<dbReference type="SMART" id="SM00833">
    <property type="entry name" value="CobW_C"/>
    <property type="match status" value="1"/>
</dbReference>
<sequence>MDTVNVIAVVGACARERARYAKQLAETSGHVPIASFLRPDATEVAQEVAARARWPCAGRGAVVDVPEQVSVTELIGALAGDPALPTVRLDAVICVVDATHLLTDLGSDDYVSQPNESGQTLMARALLTAAHLEFASHLVIVNWEPIATAELATLLALASHLSPRAVLRLHHGAPQAPAPTAAYTADQDRPGWVCLLNGEFEPHMTDLRVSAFRYENFRPFHPERLQLLLDERVELGDFGTLVRSAGFCRLATRPDIVAQWEQAGHMLSFTPLRRDDDNSEDAELLALGQDIAFIGLDLDHDGLTAALDDATLTDEELAAGPSAWARFPDPFPAWHLAQNPTDQ</sequence>
<comment type="caution">
    <text evidence="2">The sequence shown here is derived from an EMBL/GenBank/DDBJ whole genome shotgun (WGS) entry which is preliminary data.</text>
</comment>
<dbReference type="SUPFAM" id="SSF90002">
    <property type="entry name" value="Hypothetical protein YjiA, C-terminal domain"/>
    <property type="match status" value="1"/>
</dbReference>
<evidence type="ECO:0000259" key="1">
    <source>
        <dbReference type="SMART" id="SM00833"/>
    </source>
</evidence>
<dbReference type="InterPro" id="IPR051927">
    <property type="entry name" value="Zn_Chap_cDPG_Synth"/>
</dbReference>
<name>A0ABT4VA63_9PSEU</name>
<reference evidence="2 3" key="1">
    <citation type="submission" date="2022-11" db="EMBL/GenBank/DDBJ databases">
        <title>Draft genome sequence of Saccharopolyspora sp. WRP15-2 isolated from rhizosphere soils of wild rice in Thailand.</title>
        <authorList>
            <person name="Duangmal K."/>
            <person name="Kammanee S."/>
            <person name="Muangham S."/>
        </authorList>
    </citation>
    <scope>NUCLEOTIDE SEQUENCE [LARGE SCALE GENOMIC DNA]</scope>
    <source>
        <strain evidence="2 3">WRP15-2</strain>
    </source>
</reference>
<evidence type="ECO:0000313" key="2">
    <source>
        <dbReference type="EMBL" id="MDA3630844.1"/>
    </source>
</evidence>
<dbReference type="Proteomes" id="UP001210380">
    <property type="component" value="Unassembled WGS sequence"/>
</dbReference>
<dbReference type="PANTHER" id="PTHR43603:SF1">
    <property type="entry name" value="ZINC-REGULATED GTPASE METALLOPROTEIN ACTIVATOR 1"/>
    <property type="match status" value="1"/>
</dbReference>
<dbReference type="EMBL" id="JAQGLA010000123">
    <property type="protein sequence ID" value="MDA3630844.1"/>
    <property type="molecule type" value="Genomic_DNA"/>
</dbReference>
<organism evidence="2 3">
    <name type="scientific">Saccharopolyspora oryzae</name>
    <dbReference type="NCBI Taxonomy" id="2997343"/>
    <lineage>
        <taxon>Bacteria</taxon>
        <taxon>Bacillati</taxon>
        <taxon>Actinomycetota</taxon>
        <taxon>Actinomycetes</taxon>
        <taxon>Pseudonocardiales</taxon>
        <taxon>Pseudonocardiaceae</taxon>
        <taxon>Saccharopolyspora</taxon>
    </lineage>
</organism>
<proteinExistence type="predicted"/>
<protein>
    <submittedName>
        <fullName evidence="2">GTP-binding protein</fullName>
    </submittedName>
</protein>
<dbReference type="Pfam" id="PF07683">
    <property type="entry name" value="CobW_C"/>
    <property type="match status" value="1"/>
</dbReference>
<feature type="domain" description="CobW C-terminal" evidence="1">
    <location>
        <begin position="209"/>
        <end position="311"/>
    </location>
</feature>
<gene>
    <name evidence="2" type="ORF">OU415_35840</name>
</gene>
<dbReference type="InterPro" id="IPR011629">
    <property type="entry name" value="CobW-like_C"/>
</dbReference>